<accession>A0A5S9NP72</accession>
<keyword evidence="10" id="KW-1185">Reference proteome</keyword>
<dbReference type="PANTHER" id="PTHR43480:SF1">
    <property type="entry name" value="ACYL-[ACYL-CARRIER-PROTEIN]--UDP-N-ACETYLGLUCOSAMINE O-ACYLTRANSFERASE, MITOCHONDRIAL-RELATED"/>
    <property type="match status" value="1"/>
</dbReference>
<feature type="domain" description="UDP N-acetylglucosamine O-acyltransferase C-terminal" evidence="8">
    <location>
        <begin position="180"/>
        <end position="259"/>
    </location>
</feature>
<reference evidence="9 10" key="1">
    <citation type="submission" date="2019-12" db="EMBL/GenBank/DDBJ databases">
        <authorList>
            <person name="Reyes-Prieto M."/>
        </authorList>
    </citation>
    <scope>NUCLEOTIDE SEQUENCE [LARGE SCALE GENOMIC DNA]</scope>
    <source>
        <strain evidence="9">HF14-78462</strain>
    </source>
</reference>
<dbReference type="GO" id="GO:0008780">
    <property type="term" value="F:acyl-[acyl-carrier-protein]-UDP-N-acetylglucosamine O-acyltransferase activity"/>
    <property type="evidence" value="ECO:0007669"/>
    <property type="project" value="UniProtKB-EC"/>
</dbReference>
<protein>
    <submittedName>
        <fullName evidence="9">Acyl-[acyl-carrier-protein]--UDP-N-acetylglucosamine O-acyltransferase</fullName>
        <ecNumber evidence="9">2.3.1.129</ecNumber>
    </submittedName>
</protein>
<organism evidence="9 10">
    <name type="scientific">Starkeya nomas</name>
    <dbReference type="NCBI Taxonomy" id="2666134"/>
    <lineage>
        <taxon>Bacteria</taxon>
        <taxon>Pseudomonadati</taxon>
        <taxon>Pseudomonadota</taxon>
        <taxon>Alphaproteobacteria</taxon>
        <taxon>Hyphomicrobiales</taxon>
        <taxon>Xanthobacteraceae</taxon>
        <taxon>Starkeya</taxon>
    </lineage>
</organism>
<dbReference type="EC" id="2.3.1.129" evidence="9"/>
<evidence type="ECO:0000313" key="9">
    <source>
        <dbReference type="EMBL" id="CAA0092184.1"/>
    </source>
</evidence>
<dbReference type="GO" id="GO:0016020">
    <property type="term" value="C:membrane"/>
    <property type="evidence" value="ECO:0007669"/>
    <property type="project" value="GOC"/>
</dbReference>
<gene>
    <name evidence="9" type="primary">lpxA</name>
    <name evidence="9" type="ORF">STARVERO_01416</name>
</gene>
<dbReference type="Pfam" id="PF13720">
    <property type="entry name" value="Acetyltransf_11"/>
    <property type="match status" value="1"/>
</dbReference>
<evidence type="ECO:0000256" key="5">
    <source>
        <dbReference type="ARBA" id="ARBA00022737"/>
    </source>
</evidence>
<dbReference type="PIRSF" id="PIRSF000456">
    <property type="entry name" value="UDP-GlcNAc_acltr"/>
    <property type="match status" value="1"/>
</dbReference>
<proteinExistence type="predicted"/>
<evidence type="ECO:0000256" key="4">
    <source>
        <dbReference type="ARBA" id="ARBA00022679"/>
    </source>
</evidence>
<keyword evidence="4 9" id="KW-0808">Transferase</keyword>
<keyword evidence="2" id="KW-0444">Lipid biosynthesis</keyword>
<keyword evidence="5" id="KW-0677">Repeat</keyword>
<dbReference type="InterPro" id="IPR037157">
    <property type="entry name" value="Acetyltransf_C_sf"/>
</dbReference>
<dbReference type="AlphaFoldDB" id="A0A5S9NP72"/>
<keyword evidence="1" id="KW-0963">Cytoplasm</keyword>
<evidence type="ECO:0000256" key="7">
    <source>
        <dbReference type="ARBA" id="ARBA00023315"/>
    </source>
</evidence>
<dbReference type="CDD" id="cd03351">
    <property type="entry name" value="LbH_UDP-GlcNAc_AT"/>
    <property type="match status" value="1"/>
</dbReference>
<evidence type="ECO:0000259" key="8">
    <source>
        <dbReference type="Pfam" id="PF13720"/>
    </source>
</evidence>
<dbReference type="RefSeq" id="WP_159598360.1">
    <property type="nucleotide sequence ID" value="NZ_CACSAS010000001.1"/>
</dbReference>
<keyword evidence="7 9" id="KW-0012">Acyltransferase</keyword>
<dbReference type="InterPro" id="IPR029098">
    <property type="entry name" value="Acetyltransf_C"/>
</dbReference>
<dbReference type="Proteomes" id="UP000433050">
    <property type="component" value="Unassembled WGS sequence"/>
</dbReference>
<dbReference type="GO" id="GO:0009245">
    <property type="term" value="P:lipid A biosynthetic process"/>
    <property type="evidence" value="ECO:0007669"/>
    <property type="project" value="UniProtKB-KW"/>
</dbReference>
<dbReference type="SUPFAM" id="SSF51161">
    <property type="entry name" value="Trimeric LpxA-like enzymes"/>
    <property type="match status" value="1"/>
</dbReference>
<evidence type="ECO:0000256" key="3">
    <source>
        <dbReference type="ARBA" id="ARBA00022556"/>
    </source>
</evidence>
<dbReference type="Gene3D" id="2.160.10.10">
    <property type="entry name" value="Hexapeptide repeat proteins"/>
    <property type="match status" value="1"/>
</dbReference>
<keyword evidence="3" id="KW-0441">Lipid A biosynthesis</keyword>
<evidence type="ECO:0000256" key="1">
    <source>
        <dbReference type="ARBA" id="ARBA00022490"/>
    </source>
</evidence>
<evidence type="ECO:0000256" key="2">
    <source>
        <dbReference type="ARBA" id="ARBA00022516"/>
    </source>
</evidence>
<keyword evidence="6" id="KW-0443">Lipid metabolism</keyword>
<evidence type="ECO:0000313" key="10">
    <source>
        <dbReference type="Proteomes" id="UP000433050"/>
    </source>
</evidence>
<dbReference type="PROSITE" id="PS00101">
    <property type="entry name" value="HEXAPEP_TRANSFERASES"/>
    <property type="match status" value="1"/>
</dbReference>
<evidence type="ECO:0000256" key="6">
    <source>
        <dbReference type="ARBA" id="ARBA00023098"/>
    </source>
</evidence>
<dbReference type="Gene3D" id="1.20.1180.10">
    <property type="entry name" value="Udp N-acetylglucosamine O-acyltransferase, C-terminal domain"/>
    <property type="match status" value="1"/>
</dbReference>
<name>A0A5S9NP72_9HYPH</name>
<dbReference type="PANTHER" id="PTHR43480">
    <property type="entry name" value="ACYL-[ACYL-CARRIER-PROTEIN]--UDP-N-ACETYLGLUCOSAMINE O-ACYLTRANSFERASE"/>
    <property type="match status" value="1"/>
</dbReference>
<dbReference type="EMBL" id="CACSAS010000001">
    <property type="protein sequence ID" value="CAA0092184.1"/>
    <property type="molecule type" value="Genomic_DNA"/>
</dbReference>
<dbReference type="NCBIfam" id="TIGR01852">
    <property type="entry name" value="lipid_A_lpxA"/>
    <property type="match status" value="1"/>
</dbReference>
<dbReference type="InterPro" id="IPR018357">
    <property type="entry name" value="Hexapep_transf_CS"/>
</dbReference>
<sequence length="277" mass="29255">MTSSSVRIDPTARVEDGATLGEGVEIGPFCTVGAHVVLGAGVRLISHVAVAGRTTIGEGTVVYPFASLGFPPQSYHYKGEPSRLSIGRSCVIREHVTMNIGTEGGHMETVVGEGGMFMVGSHIAHDCVVGARAVFANNATLAGHVTVGENVFIGGLSAVHQFVRIGDQCIVGGMCGVRHDLIPFGAMVEGRPGLGGLNIIGLKRRGFTRPQIHALRAAYRELFYSGGTLAERTDRVAEHFADEAHVMHVVDFVRSAGKRRLTVPIDAADHVVEPEAA</sequence>
<dbReference type="InterPro" id="IPR011004">
    <property type="entry name" value="Trimer_LpxA-like_sf"/>
</dbReference>
<dbReference type="InterPro" id="IPR010137">
    <property type="entry name" value="Lipid_A_LpxA"/>
</dbReference>
<dbReference type="NCBIfam" id="NF003657">
    <property type="entry name" value="PRK05289.1"/>
    <property type="match status" value="1"/>
</dbReference>